<evidence type="ECO:0000313" key="2">
    <source>
        <dbReference type="EMBL" id="TDC53839.1"/>
    </source>
</evidence>
<proteinExistence type="predicted"/>
<dbReference type="EMBL" id="SMKL01000007">
    <property type="protein sequence ID" value="TDC53839.1"/>
    <property type="molecule type" value="Genomic_DNA"/>
</dbReference>
<evidence type="ECO:0000313" key="3">
    <source>
        <dbReference type="Proteomes" id="UP000295621"/>
    </source>
</evidence>
<dbReference type="SUPFAM" id="SSF55729">
    <property type="entry name" value="Acyl-CoA N-acyltransferases (Nat)"/>
    <property type="match status" value="1"/>
</dbReference>
<dbReference type="OrthoDB" id="342444at2"/>
<accession>A0A4R4RWP4</accession>
<evidence type="ECO:0000256" key="1">
    <source>
        <dbReference type="SAM" id="MobiDB-lite"/>
    </source>
</evidence>
<dbReference type="InterPro" id="IPR016181">
    <property type="entry name" value="Acyl_CoA_acyltransferase"/>
</dbReference>
<dbReference type="GO" id="GO:0016740">
    <property type="term" value="F:transferase activity"/>
    <property type="evidence" value="ECO:0007669"/>
    <property type="project" value="UniProtKB-KW"/>
</dbReference>
<keyword evidence="3" id="KW-1185">Reference proteome</keyword>
<name>A0A4R4RWP4_9ACTN</name>
<sequence>MIVEPLDRRPELATLASQLTNLWPRFMQQDPTANLYYPDAETAYPEHVLVAYEPPDTAVALAYTVPFAFGGENRERLPDDGWDGIVRWAAQDRARGTKPTLVSALEISIDPARRGQGLAPVLLAAMRDNVRRLGFTELVAPVRPSAKHQEPHTPMTEYAHRTRPDGLPADPWLRVHARAGATIERVAPRSMVIAGTLADWREWTGLPFDASGEVVVPQALVPVHCSVEHDHAVYVEPNVWMRHAVG</sequence>
<gene>
    <name evidence="2" type="ORF">E1212_04760</name>
</gene>
<dbReference type="AlphaFoldDB" id="A0A4R4RWP4"/>
<comment type="caution">
    <text evidence="2">The sequence shown here is derived from an EMBL/GenBank/DDBJ whole genome shotgun (WGS) entry which is preliminary data.</text>
</comment>
<reference evidence="2 3" key="1">
    <citation type="submission" date="2019-02" db="EMBL/GenBank/DDBJ databases">
        <title>Draft genome sequences of novel Actinobacteria.</title>
        <authorList>
            <person name="Sahin N."/>
            <person name="Ay H."/>
            <person name="Saygin H."/>
        </authorList>
    </citation>
    <scope>NUCLEOTIDE SEQUENCE [LARGE SCALE GENOMIC DNA]</scope>
    <source>
        <strain evidence="2 3">KC603</strain>
    </source>
</reference>
<dbReference type="Proteomes" id="UP000295621">
    <property type="component" value="Unassembled WGS sequence"/>
</dbReference>
<keyword evidence="2" id="KW-0808">Transferase</keyword>
<organism evidence="2 3">
    <name type="scientific">Jiangella ureilytica</name>
    <dbReference type="NCBI Taxonomy" id="2530374"/>
    <lineage>
        <taxon>Bacteria</taxon>
        <taxon>Bacillati</taxon>
        <taxon>Actinomycetota</taxon>
        <taxon>Actinomycetes</taxon>
        <taxon>Jiangellales</taxon>
        <taxon>Jiangellaceae</taxon>
        <taxon>Jiangella</taxon>
    </lineage>
</organism>
<feature type="region of interest" description="Disordered" evidence="1">
    <location>
        <begin position="144"/>
        <end position="163"/>
    </location>
</feature>
<dbReference type="Gene3D" id="3.40.630.30">
    <property type="match status" value="1"/>
</dbReference>
<protein>
    <submittedName>
        <fullName evidence="2">N-acetyltransferase</fullName>
    </submittedName>
</protein>